<organism evidence="2 3">
    <name type="scientific">Anncaliia algerae PRA339</name>
    <dbReference type="NCBI Taxonomy" id="1288291"/>
    <lineage>
        <taxon>Eukaryota</taxon>
        <taxon>Fungi</taxon>
        <taxon>Fungi incertae sedis</taxon>
        <taxon>Microsporidia</taxon>
        <taxon>Tubulinosematoidea</taxon>
        <taxon>Tubulinosematidae</taxon>
        <taxon>Anncaliia</taxon>
    </lineage>
</organism>
<dbReference type="AlphaFoldDB" id="A0A059EW36"/>
<keyword evidence="1" id="KW-0732">Signal</keyword>
<dbReference type="VEuPathDB" id="MicrosporidiaDB:H312_03561"/>
<reference evidence="3" key="1">
    <citation type="submission" date="2013-02" db="EMBL/GenBank/DDBJ databases">
        <authorList>
            <consortium name="The Broad Institute Genome Sequencing Platform"/>
            <person name="Cuomo C."/>
            <person name="Becnel J."/>
            <person name="Sanscrainte N."/>
            <person name="Walker B."/>
            <person name="Young S.K."/>
            <person name="Zeng Q."/>
            <person name="Gargeya S."/>
            <person name="Fitzgerald M."/>
            <person name="Haas B."/>
            <person name="Abouelleil A."/>
            <person name="Alvarado L."/>
            <person name="Arachchi H.M."/>
            <person name="Berlin A.M."/>
            <person name="Chapman S.B."/>
            <person name="Dewar J."/>
            <person name="Goldberg J."/>
            <person name="Griggs A."/>
            <person name="Gujja S."/>
            <person name="Hansen M."/>
            <person name="Howarth C."/>
            <person name="Imamovic A."/>
            <person name="Larimer J."/>
            <person name="McCowan C."/>
            <person name="Murphy C."/>
            <person name="Neiman D."/>
            <person name="Pearson M."/>
            <person name="Priest M."/>
            <person name="Roberts A."/>
            <person name="Saif S."/>
            <person name="Shea T."/>
            <person name="Sisk P."/>
            <person name="Sykes S."/>
            <person name="Wortman J."/>
            <person name="Nusbaum C."/>
            <person name="Birren B."/>
        </authorList>
    </citation>
    <scope>NUCLEOTIDE SEQUENCE [LARGE SCALE GENOMIC DNA]</scope>
    <source>
        <strain evidence="3">PRA339</strain>
    </source>
</reference>
<feature type="signal peptide" evidence="1">
    <location>
        <begin position="1"/>
        <end position="18"/>
    </location>
</feature>
<dbReference type="HOGENOM" id="CLU_2612395_0_0_1"/>
<sequence>MILFLKFILSAVNLYNESQLEMSCQIKKLIINGTTYYYYPVTFYNGCFKVGTLYKNYCGANNDMCVTNGIDYDFFVDAS</sequence>
<reference evidence="2 3" key="2">
    <citation type="submission" date="2014-03" db="EMBL/GenBank/DDBJ databases">
        <title>The Genome Sequence of Anncaliia algerae insect isolate PRA339.</title>
        <authorList>
            <consortium name="The Broad Institute Genome Sequencing Platform"/>
            <consortium name="The Broad Institute Genome Sequencing Center for Infectious Disease"/>
            <person name="Cuomo C."/>
            <person name="Becnel J."/>
            <person name="Sanscrainte N."/>
            <person name="Walker B."/>
            <person name="Young S.K."/>
            <person name="Zeng Q."/>
            <person name="Gargeya S."/>
            <person name="Fitzgerald M."/>
            <person name="Haas B."/>
            <person name="Abouelleil A."/>
            <person name="Alvarado L."/>
            <person name="Arachchi H.M."/>
            <person name="Berlin A.M."/>
            <person name="Chapman S.B."/>
            <person name="Dewar J."/>
            <person name="Goldberg J."/>
            <person name="Griggs A."/>
            <person name="Gujja S."/>
            <person name="Hansen M."/>
            <person name="Howarth C."/>
            <person name="Imamovic A."/>
            <person name="Larimer J."/>
            <person name="McCowan C."/>
            <person name="Murphy C."/>
            <person name="Neiman D."/>
            <person name="Pearson M."/>
            <person name="Priest M."/>
            <person name="Roberts A."/>
            <person name="Saif S."/>
            <person name="Shea T."/>
            <person name="Sisk P."/>
            <person name="Sykes S."/>
            <person name="Wortman J."/>
            <person name="Nusbaum C."/>
            <person name="Birren B."/>
        </authorList>
    </citation>
    <scope>NUCLEOTIDE SEQUENCE [LARGE SCALE GENOMIC DNA]</scope>
    <source>
        <strain evidence="2 3">PRA339</strain>
    </source>
</reference>
<dbReference type="EMBL" id="KK365406">
    <property type="protein sequence ID" value="KCZ79052.1"/>
    <property type="molecule type" value="Genomic_DNA"/>
</dbReference>
<evidence type="ECO:0000313" key="2">
    <source>
        <dbReference type="EMBL" id="KCZ79052.1"/>
    </source>
</evidence>
<accession>A0A059EW36</accession>
<keyword evidence="3" id="KW-1185">Reference proteome</keyword>
<gene>
    <name evidence="2" type="ORF">H312_03561</name>
</gene>
<feature type="non-terminal residue" evidence="2">
    <location>
        <position position="79"/>
    </location>
</feature>
<evidence type="ECO:0000256" key="1">
    <source>
        <dbReference type="SAM" id="SignalP"/>
    </source>
</evidence>
<dbReference type="Proteomes" id="UP000030655">
    <property type="component" value="Unassembled WGS sequence"/>
</dbReference>
<proteinExistence type="predicted"/>
<protein>
    <submittedName>
        <fullName evidence="2">Uncharacterized protein</fullName>
    </submittedName>
</protein>
<evidence type="ECO:0000313" key="3">
    <source>
        <dbReference type="Proteomes" id="UP000030655"/>
    </source>
</evidence>
<feature type="chain" id="PRO_5001571695" evidence="1">
    <location>
        <begin position="19"/>
        <end position="79"/>
    </location>
</feature>
<name>A0A059EW36_9MICR</name>